<proteinExistence type="predicted"/>
<evidence type="ECO:0000256" key="1">
    <source>
        <dbReference type="SAM" id="MobiDB-lite"/>
    </source>
</evidence>
<evidence type="ECO:0000256" key="2">
    <source>
        <dbReference type="SAM" id="Phobius"/>
    </source>
</evidence>
<dbReference type="RefSeq" id="WP_207992401.1">
    <property type="nucleotide sequence ID" value="NZ_JAGBKM010000037.1"/>
</dbReference>
<evidence type="ECO:0008006" key="5">
    <source>
        <dbReference type="Google" id="ProtNLM"/>
    </source>
</evidence>
<dbReference type="EMBL" id="JAGBKM010000037">
    <property type="protein sequence ID" value="MBO1532057.1"/>
    <property type="molecule type" value="Genomic_DNA"/>
</dbReference>
<comment type="caution">
    <text evidence="3">The sequence shown here is derived from an EMBL/GenBank/DDBJ whole genome shotgun (WGS) entry which is preliminary data.</text>
</comment>
<reference evidence="3 4" key="1">
    <citation type="submission" date="2021-03" db="EMBL/GenBank/DDBJ databases">
        <authorList>
            <person name="Shang D.-D."/>
            <person name="Du Z.-J."/>
            <person name="Chen G.-J."/>
        </authorList>
    </citation>
    <scope>NUCLEOTIDE SEQUENCE [LARGE SCALE GENOMIC DNA]</scope>
    <source>
        <strain evidence="3 4">F1192</strain>
    </source>
</reference>
<gene>
    <name evidence="3" type="ORF">J3492_12715</name>
</gene>
<organism evidence="3 4">
    <name type="scientific">Psychrobacter coccoides</name>
    <dbReference type="NCBI Taxonomy" id="2818440"/>
    <lineage>
        <taxon>Bacteria</taxon>
        <taxon>Pseudomonadati</taxon>
        <taxon>Pseudomonadota</taxon>
        <taxon>Gammaproteobacteria</taxon>
        <taxon>Moraxellales</taxon>
        <taxon>Moraxellaceae</taxon>
        <taxon>Psychrobacter</taxon>
    </lineage>
</organism>
<keyword evidence="4" id="KW-1185">Reference proteome</keyword>
<protein>
    <recommendedName>
        <fullName evidence="5">Cbb3-type cytochrome oxidase assembly protein CcoS</fullName>
    </recommendedName>
</protein>
<keyword evidence="2" id="KW-0472">Membrane</keyword>
<feature type="region of interest" description="Disordered" evidence="1">
    <location>
        <begin position="43"/>
        <end position="74"/>
    </location>
</feature>
<feature type="transmembrane region" description="Helical" evidence="2">
    <location>
        <begin position="6"/>
        <end position="27"/>
    </location>
</feature>
<evidence type="ECO:0000313" key="3">
    <source>
        <dbReference type="EMBL" id="MBO1532057.1"/>
    </source>
</evidence>
<sequence length="74" mass="8089">MVFTIGTLVLVSFAVSLVALVVLIWVISRSELRFTQADARTIFDAEERGETPDDPSTQPAQTDPPRGRDGESLV</sequence>
<name>A0ABS3NRL2_9GAMM</name>
<dbReference type="Proteomes" id="UP000664554">
    <property type="component" value="Unassembled WGS sequence"/>
</dbReference>
<accession>A0ABS3NRL2</accession>
<feature type="compositionally biased region" description="Basic and acidic residues" evidence="1">
    <location>
        <begin position="65"/>
        <end position="74"/>
    </location>
</feature>
<keyword evidence="2" id="KW-1133">Transmembrane helix</keyword>
<keyword evidence="2" id="KW-0812">Transmembrane</keyword>
<evidence type="ECO:0000313" key="4">
    <source>
        <dbReference type="Proteomes" id="UP000664554"/>
    </source>
</evidence>